<evidence type="ECO:0000256" key="1">
    <source>
        <dbReference type="SAM" id="MobiDB-lite"/>
    </source>
</evidence>
<dbReference type="AlphaFoldDB" id="A0A6I6JGB3"/>
<dbReference type="KEGG" id="psel:GM415_05225"/>
<name>A0A6I6JGB3_9BACT</name>
<dbReference type="Gene3D" id="1.10.238.10">
    <property type="entry name" value="EF-hand"/>
    <property type="match status" value="1"/>
</dbReference>
<organism evidence="3 4">
    <name type="scientific">Pseudodesulfovibrio cashew</name>
    <dbReference type="NCBI Taxonomy" id="2678688"/>
    <lineage>
        <taxon>Bacteria</taxon>
        <taxon>Pseudomonadati</taxon>
        <taxon>Thermodesulfobacteriota</taxon>
        <taxon>Desulfovibrionia</taxon>
        <taxon>Desulfovibrionales</taxon>
        <taxon>Desulfovibrionaceae</taxon>
    </lineage>
</organism>
<dbReference type="PROSITE" id="PS00018">
    <property type="entry name" value="EF_HAND_1"/>
    <property type="match status" value="1"/>
</dbReference>
<dbReference type="EMBL" id="CP046400">
    <property type="protein sequence ID" value="QGY39543.1"/>
    <property type="molecule type" value="Genomic_DNA"/>
</dbReference>
<gene>
    <name evidence="3" type="ORF">GM415_05225</name>
</gene>
<sequence>MEIGSMGSMAGMMGMQGMSGMQKPDESEMASNFVDSLDSDDDGLLSQAEFSVAESPDGTDSAEAFDALDTNEDGFVSQDELEADMKSKMEDMKAQMESGMFSGIRQSGDSEEFQQLADMIGSGTGDQALGAERYAQMQGTLFSGMGEQASAGLSLSA</sequence>
<feature type="region of interest" description="Disordered" evidence="1">
    <location>
        <begin position="1"/>
        <end position="62"/>
    </location>
</feature>
<proteinExistence type="predicted"/>
<dbReference type="GO" id="GO:0005509">
    <property type="term" value="F:calcium ion binding"/>
    <property type="evidence" value="ECO:0007669"/>
    <property type="project" value="InterPro"/>
</dbReference>
<dbReference type="InterPro" id="IPR011992">
    <property type="entry name" value="EF-hand-dom_pair"/>
</dbReference>
<feature type="domain" description="EF-hand" evidence="2">
    <location>
        <begin position="56"/>
        <end position="91"/>
    </location>
</feature>
<dbReference type="RefSeq" id="WP_158946769.1">
    <property type="nucleotide sequence ID" value="NZ_CP046400.1"/>
</dbReference>
<reference evidence="3 4" key="1">
    <citation type="submission" date="2019-11" db="EMBL/GenBank/DDBJ databases">
        <authorList>
            <person name="Zheng R.K."/>
            <person name="Sun C.M."/>
        </authorList>
    </citation>
    <scope>NUCLEOTIDE SEQUENCE [LARGE SCALE GENOMIC DNA]</scope>
    <source>
        <strain evidence="3 4">SRB007</strain>
    </source>
</reference>
<evidence type="ECO:0000313" key="4">
    <source>
        <dbReference type="Proteomes" id="UP000428328"/>
    </source>
</evidence>
<accession>A0A6I6JGB3</accession>
<dbReference type="PROSITE" id="PS50222">
    <property type="entry name" value="EF_HAND_2"/>
    <property type="match status" value="1"/>
</dbReference>
<feature type="compositionally biased region" description="Low complexity" evidence="1">
    <location>
        <begin position="1"/>
        <end position="22"/>
    </location>
</feature>
<dbReference type="InterPro" id="IPR018247">
    <property type="entry name" value="EF_Hand_1_Ca_BS"/>
</dbReference>
<protein>
    <recommendedName>
        <fullName evidence="2">EF-hand domain-containing protein</fullName>
    </recommendedName>
</protein>
<dbReference type="Proteomes" id="UP000428328">
    <property type="component" value="Chromosome"/>
</dbReference>
<dbReference type="SUPFAM" id="SSF47473">
    <property type="entry name" value="EF-hand"/>
    <property type="match status" value="1"/>
</dbReference>
<keyword evidence="4" id="KW-1185">Reference proteome</keyword>
<evidence type="ECO:0000259" key="2">
    <source>
        <dbReference type="PROSITE" id="PS50222"/>
    </source>
</evidence>
<evidence type="ECO:0000313" key="3">
    <source>
        <dbReference type="EMBL" id="QGY39543.1"/>
    </source>
</evidence>
<dbReference type="InterPro" id="IPR002048">
    <property type="entry name" value="EF_hand_dom"/>
</dbReference>